<reference evidence="2 3" key="1">
    <citation type="journal article" date="2022" name="Cell">
        <title>Repeat-based holocentromeres influence genome architecture and karyotype evolution.</title>
        <authorList>
            <person name="Hofstatter P.G."/>
            <person name="Thangavel G."/>
            <person name="Lux T."/>
            <person name="Neumann P."/>
            <person name="Vondrak T."/>
            <person name="Novak P."/>
            <person name="Zhang M."/>
            <person name="Costa L."/>
            <person name="Castellani M."/>
            <person name="Scott A."/>
            <person name="Toegelov H."/>
            <person name="Fuchs J."/>
            <person name="Mata-Sucre Y."/>
            <person name="Dias Y."/>
            <person name="Vanzela A.L.L."/>
            <person name="Huettel B."/>
            <person name="Almeida C.C.S."/>
            <person name="Simkova H."/>
            <person name="Souza G."/>
            <person name="Pedrosa-Harand A."/>
            <person name="Macas J."/>
            <person name="Mayer K.F.X."/>
            <person name="Houben A."/>
            <person name="Marques A."/>
        </authorList>
    </citation>
    <scope>NUCLEOTIDE SEQUENCE [LARGE SCALE GENOMIC DNA]</scope>
    <source>
        <strain evidence="2">RhyTen1mFocal</strain>
    </source>
</reference>
<feature type="region of interest" description="Disordered" evidence="1">
    <location>
        <begin position="388"/>
        <end position="441"/>
    </location>
</feature>
<dbReference type="GO" id="GO:0005635">
    <property type="term" value="C:nuclear envelope"/>
    <property type="evidence" value="ECO:0007669"/>
    <property type="project" value="TreeGrafter"/>
</dbReference>
<gene>
    <name evidence="2" type="ORF">LUZ61_020018</name>
</gene>
<dbReference type="PANTHER" id="PTHR33416:SF20">
    <property type="entry name" value="NUCLEAR PORE COMPLEX PROTEIN NUP1"/>
    <property type="match status" value="1"/>
</dbReference>
<protein>
    <submittedName>
        <fullName evidence="2">Uncharacterized protein</fullName>
    </submittedName>
</protein>
<organism evidence="2 3">
    <name type="scientific">Rhynchospora tenuis</name>
    <dbReference type="NCBI Taxonomy" id="198213"/>
    <lineage>
        <taxon>Eukaryota</taxon>
        <taxon>Viridiplantae</taxon>
        <taxon>Streptophyta</taxon>
        <taxon>Embryophyta</taxon>
        <taxon>Tracheophyta</taxon>
        <taxon>Spermatophyta</taxon>
        <taxon>Magnoliopsida</taxon>
        <taxon>Liliopsida</taxon>
        <taxon>Poales</taxon>
        <taxon>Cyperaceae</taxon>
        <taxon>Cyperoideae</taxon>
        <taxon>Rhynchosporeae</taxon>
        <taxon>Rhynchospora</taxon>
    </lineage>
</organism>
<evidence type="ECO:0000313" key="2">
    <source>
        <dbReference type="EMBL" id="KAJ3690854.1"/>
    </source>
</evidence>
<keyword evidence="3" id="KW-1185">Reference proteome</keyword>
<feature type="compositionally biased region" description="Basic and acidic residues" evidence="1">
    <location>
        <begin position="207"/>
        <end position="228"/>
    </location>
</feature>
<comment type="caution">
    <text evidence="2">The sequence shown here is derived from an EMBL/GenBank/DDBJ whole genome shotgun (WGS) entry which is preliminary data.</text>
</comment>
<proteinExistence type="predicted"/>
<evidence type="ECO:0000256" key="1">
    <source>
        <dbReference type="SAM" id="MobiDB-lite"/>
    </source>
</evidence>
<name>A0AAD5ZCJ6_9POAL</name>
<feature type="compositionally biased region" description="Low complexity" evidence="1">
    <location>
        <begin position="18"/>
        <end position="28"/>
    </location>
</feature>
<feature type="region of interest" description="Disordered" evidence="1">
    <location>
        <begin position="338"/>
        <end position="358"/>
    </location>
</feature>
<dbReference type="GO" id="GO:0071763">
    <property type="term" value="P:nuclear membrane organization"/>
    <property type="evidence" value="ECO:0007669"/>
    <property type="project" value="TreeGrafter"/>
</dbReference>
<dbReference type="AlphaFoldDB" id="A0AAD5ZCJ6"/>
<accession>A0AAD5ZCJ6</accession>
<dbReference type="PANTHER" id="PTHR33416">
    <property type="entry name" value="NUCLEAR PORE COMPLEX PROTEIN NUP1"/>
    <property type="match status" value="1"/>
</dbReference>
<feature type="region of interest" description="Disordered" evidence="1">
    <location>
        <begin position="1"/>
        <end position="70"/>
    </location>
</feature>
<feature type="compositionally biased region" description="Polar residues" evidence="1">
    <location>
        <begin position="416"/>
        <end position="426"/>
    </location>
</feature>
<feature type="compositionally biased region" description="Polar residues" evidence="1">
    <location>
        <begin position="338"/>
        <end position="352"/>
    </location>
</feature>
<feature type="region of interest" description="Disordered" evidence="1">
    <location>
        <begin position="204"/>
        <end position="231"/>
    </location>
</feature>
<evidence type="ECO:0000313" key="3">
    <source>
        <dbReference type="Proteomes" id="UP001210211"/>
    </source>
</evidence>
<dbReference type="Proteomes" id="UP001210211">
    <property type="component" value="Unassembled WGS sequence"/>
</dbReference>
<sequence>MEENRRSTAGMEEEERGAAASALLGPSRRSLRRWSRPAPYSPSPRRFVSDFLSKPSPPIRSLLDTPRYSLPPLQENARASMLERSQIAGNPTRELAQEQELVAVDDSEFGKIEQYLKTSSFSRDEAERLLEVIRSRTPALNKAGALSITKSPTSVRTESKQSGLLAPTTITWKPGDSVYSKANALGCTPVDIAKAYMRDLSSSRVDSGYKTRTSKDADNSSEKNDSGTKLRICWPGSTPSGNMNSCITPQSSKGNTVQGASTALTPYSDSHFSRSTFKVKSDRDSYDLFSSGKKRRLTPLDGMKRQKQKLEDETTFRFADPDANTENALMTFTQKGTYPINRQQQTTHSSQGEGKDGLAVSGTGSLLVKSAERAHKILSLLDRASQSPLEKAPLQKQVSRDIPPRSLPLKNKKQESFQGTSRSNQKIPDVNMDGNASKSDATMTKKNADTVGLGFTFPVPALNTASTEPPPTPTMPSPPARLVSGDVPSVPTFSFGSPSSSSSRLVFSFDSIENSSTILDEPLPIFKFGSEEKRLSFSFAEKGAVCF</sequence>
<dbReference type="EMBL" id="JAMRDG010000002">
    <property type="protein sequence ID" value="KAJ3690854.1"/>
    <property type="molecule type" value="Genomic_DNA"/>
</dbReference>